<evidence type="ECO:0000256" key="7">
    <source>
        <dbReference type="ARBA" id="ARBA00022574"/>
    </source>
</evidence>
<evidence type="ECO:0000256" key="3">
    <source>
        <dbReference type="ARBA" id="ARBA00005043"/>
    </source>
</evidence>
<evidence type="ECO:0000313" key="12">
    <source>
        <dbReference type="EMBL" id="KAF7684426.1"/>
    </source>
</evidence>
<dbReference type="Proteomes" id="UP001516464">
    <property type="component" value="Unassembled WGS sequence"/>
</dbReference>
<dbReference type="InterPro" id="IPR036322">
    <property type="entry name" value="WD40_repeat_dom_sf"/>
</dbReference>
<protein>
    <recommendedName>
        <fullName evidence="5">Elongator complex protein 2</fullName>
    </recommendedName>
</protein>
<evidence type="ECO:0000256" key="10">
    <source>
        <dbReference type="ARBA" id="ARBA00023242"/>
    </source>
</evidence>
<evidence type="ECO:0000256" key="9">
    <source>
        <dbReference type="ARBA" id="ARBA00022737"/>
    </source>
</evidence>
<evidence type="ECO:0000256" key="6">
    <source>
        <dbReference type="ARBA" id="ARBA00022490"/>
    </source>
</evidence>
<dbReference type="InterPro" id="IPR037289">
    <property type="entry name" value="Elp2"/>
</dbReference>
<keyword evidence="9" id="KW-0677">Repeat</keyword>
<dbReference type="EMBL" id="SBIQ01000014">
    <property type="protein sequence ID" value="KAF7684426.1"/>
    <property type="molecule type" value="Genomic_DNA"/>
</dbReference>
<feature type="repeat" description="WD" evidence="11">
    <location>
        <begin position="214"/>
        <end position="254"/>
    </location>
</feature>
<dbReference type="PROSITE" id="PS50082">
    <property type="entry name" value="WD_REPEATS_2"/>
    <property type="match status" value="3"/>
</dbReference>
<keyword evidence="7 11" id="KW-0853">WD repeat</keyword>
<dbReference type="Pfam" id="PF00400">
    <property type="entry name" value="WD40"/>
    <property type="match status" value="3"/>
</dbReference>
<feature type="repeat" description="WD" evidence="11">
    <location>
        <begin position="168"/>
        <end position="211"/>
    </location>
</feature>
<evidence type="ECO:0000256" key="4">
    <source>
        <dbReference type="ARBA" id="ARBA00005881"/>
    </source>
</evidence>
<comment type="subcellular location">
    <subcellularLocation>
        <location evidence="2">Cytoplasm</location>
    </subcellularLocation>
    <subcellularLocation>
        <location evidence="1">Nucleus</location>
    </subcellularLocation>
</comment>
<comment type="pathway">
    <text evidence="3">tRNA modification; 5-methoxycarbonylmethyl-2-thiouridine-tRNA biosynthesis.</text>
</comment>
<gene>
    <name evidence="12" type="primary">elp2</name>
    <name evidence="12" type="ORF">TCON_0382</name>
</gene>
<dbReference type="SMART" id="SM00320">
    <property type="entry name" value="WD40"/>
    <property type="match status" value="9"/>
</dbReference>
<sequence length="642" mass="73504">MNIYESVYTKGGCNRKNHIFKIQNDSLVFGSANNVIITGTPNQVILIDRAPITTLHVQGDRIITGDAEGNIHLIENKTIKFIYKCDGSIQGIRQMDTLIYACTIDSVMVINEDGVLVNTEKINVSFIECVELFLFNTVCYLLLGCINGSILLYQIGLDGTSFVGPSIYAAHNNSIKAARYALINNEPMIATTSQDKLIKIWKIKEDKLLLVNTLSGHTDWVQGICWIETEDLVSCGADNSIIIWKYNKNKWTREVRLGGISEKNQSFYGVEYNNNMLYAQSHSGGFYKYKIMGDENSYKLLDCESGNLDEILSIDWKGNYMLTGSMDSTTRIYYKKQEWNEIARPQVHGYPIKAARFIGNGFISGAFETILRIYKPTQQFFKIHMEKNFNSEEFSHLPQRAELSELSLSNELKNDLPLEMCEINERNRSVNTVFPEDKKIYGHFFEIEDIAVSDKFIVSCNRAANKAFSGIFLWNLKGEKLQYLELHSLGIIRLKFSKDGKYLLAVSRDKTCSLYEVLNELKLIRHIKDHKRIIWDGSFSYDNKYFATGSRDRTLLIYDLISINMIHKMEFEYEVTAVCFGKDKLYVGLEDGKICVLNINSWEILYIKKWHSGRINVIEVQDNYVATGGKDGLLRIHKLRGI</sequence>
<comment type="caution">
    <text evidence="12">The sequence shown here is derived from an EMBL/GenBank/DDBJ whole genome shotgun (WGS) entry which is preliminary data.</text>
</comment>
<keyword evidence="8" id="KW-0819">tRNA processing</keyword>
<keyword evidence="13" id="KW-1185">Reference proteome</keyword>
<evidence type="ECO:0000256" key="8">
    <source>
        <dbReference type="ARBA" id="ARBA00022694"/>
    </source>
</evidence>
<evidence type="ECO:0000313" key="13">
    <source>
        <dbReference type="Proteomes" id="UP001516464"/>
    </source>
</evidence>
<name>A0ABQ7I217_9MICR</name>
<dbReference type="InterPro" id="IPR015943">
    <property type="entry name" value="WD40/YVTN_repeat-like_dom_sf"/>
</dbReference>
<keyword evidence="6" id="KW-0963">Cytoplasm</keyword>
<evidence type="ECO:0000256" key="2">
    <source>
        <dbReference type="ARBA" id="ARBA00004496"/>
    </source>
</evidence>
<dbReference type="InterPro" id="IPR001680">
    <property type="entry name" value="WD40_rpt"/>
</dbReference>
<accession>A0ABQ7I217</accession>
<evidence type="ECO:0000256" key="5">
    <source>
        <dbReference type="ARBA" id="ARBA00020267"/>
    </source>
</evidence>
<evidence type="ECO:0000256" key="1">
    <source>
        <dbReference type="ARBA" id="ARBA00004123"/>
    </source>
</evidence>
<dbReference type="PANTHER" id="PTHR44111:SF1">
    <property type="entry name" value="ELONGATOR COMPLEX PROTEIN 2"/>
    <property type="match status" value="1"/>
</dbReference>
<dbReference type="PANTHER" id="PTHR44111">
    <property type="entry name" value="ELONGATOR COMPLEX PROTEIN 2"/>
    <property type="match status" value="1"/>
</dbReference>
<proteinExistence type="inferred from homology"/>
<keyword evidence="10" id="KW-0539">Nucleus</keyword>
<comment type="similarity">
    <text evidence="4">Belongs to the WD repeat ELP2 family.</text>
</comment>
<feature type="repeat" description="WD" evidence="11">
    <location>
        <begin position="527"/>
        <end position="568"/>
    </location>
</feature>
<evidence type="ECO:0000256" key="11">
    <source>
        <dbReference type="PROSITE-ProRule" id="PRU00221"/>
    </source>
</evidence>
<reference evidence="12 13" key="1">
    <citation type="submission" date="2019-01" db="EMBL/GenBank/DDBJ databases">
        <title>Genomes sequencing and comparative genomics of infectious freshwater microsporidia, Cucumispora dikerogammari and Thelohania contejeani.</title>
        <authorList>
            <person name="Cormier A."/>
            <person name="Giraud I."/>
            <person name="Wattier R."/>
            <person name="Teixeira M."/>
            <person name="Grandjean F."/>
            <person name="Rigaud T."/>
            <person name="Cordaux R."/>
        </authorList>
    </citation>
    <scope>NUCLEOTIDE SEQUENCE [LARGE SCALE GENOMIC DNA]</scope>
    <source>
        <strain evidence="12">T1</strain>
        <tissue evidence="12">Spores</tissue>
    </source>
</reference>
<dbReference type="Gene3D" id="2.130.10.10">
    <property type="entry name" value="YVTN repeat-like/Quinoprotein amine dehydrogenase"/>
    <property type="match status" value="2"/>
</dbReference>
<organism evidence="12 13">
    <name type="scientific">Astathelohania contejeani</name>
    <dbReference type="NCBI Taxonomy" id="164912"/>
    <lineage>
        <taxon>Eukaryota</taxon>
        <taxon>Fungi</taxon>
        <taxon>Fungi incertae sedis</taxon>
        <taxon>Microsporidia</taxon>
        <taxon>Astathelohaniidae</taxon>
        <taxon>Astathelohania</taxon>
    </lineage>
</organism>
<dbReference type="SUPFAM" id="SSF50978">
    <property type="entry name" value="WD40 repeat-like"/>
    <property type="match status" value="3"/>
</dbReference>